<dbReference type="Proteomes" id="UP000507245">
    <property type="component" value="Unassembled WGS sequence"/>
</dbReference>
<evidence type="ECO:0000256" key="2">
    <source>
        <dbReference type="SAM" id="SignalP"/>
    </source>
</evidence>
<gene>
    <name evidence="3" type="ORF">ORAREDHAP_LOCUS41212</name>
</gene>
<reference evidence="4" key="1">
    <citation type="journal article" date="2020" name="Genome Biol.">
        <title>Gamete binning: chromosome-level and haplotype-resolved genome assembly enabled by high-throughput single-cell sequencing of gamete genomes.</title>
        <authorList>
            <person name="Campoy J.A."/>
            <person name="Sun H."/>
            <person name="Goel M."/>
            <person name="Jiao W.-B."/>
            <person name="Folz-Donahue K."/>
            <person name="Wang N."/>
            <person name="Rubio M."/>
            <person name="Liu C."/>
            <person name="Kukat C."/>
            <person name="Ruiz D."/>
            <person name="Huettel B."/>
            <person name="Schneeberger K."/>
        </authorList>
    </citation>
    <scope>NUCLEOTIDE SEQUENCE [LARGE SCALE GENOMIC DNA]</scope>
    <source>
        <strain evidence="4">cv. Rojo Pasion</strain>
    </source>
</reference>
<dbReference type="OrthoDB" id="1930127at2759"/>
<feature type="chain" id="PRO_5027018006" evidence="2">
    <location>
        <begin position="27"/>
        <end position="50"/>
    </location>
</feature>
<accession>A0A6J5XV56</accession>
<name>A0A6J5XV56_PRUAR</name>
<keyword evidence="2" id="KW-0732">Signal</keyword>
<feature type="region of interest" description="Disordered" evidence="1">
    <location>
        <begin position="27"/>
        <end position="50"/>
    </location>
</feature>
<dbReference type="PANTHER" id="PTHR34132:SF2">
    <property type="entry name" value="EMB|CAB87627.1-RELATED"/>
    <property type="match status" value="1"/>
</dbReference>
<evidence type="ECO:0000313" key="3">
    <source>
        <dbReference type="EMBL" id="CAB4316217.1"/>
    </source>
</evidence>
<evidence type="ECO:0000256" key="1">
    <source>
        <dbReference type="SAM" id="MobiDB-lite"/>
    </source>
</evidence>
<feature type="signal peptide" evidence="2">
    <location>
        <begin position="1"/>
        <end position="26"/>
    </location>
</feature>
<dbReference type="EMBL" id="CAEKKB010000007">
    <property type="protein sequence ID" value="CAB4316217.1"/>
    <property type="molecule type" value="Genomic_DNA"/>
</dbReference>
<sequence length="50" mass="5566">MCPLRFILVFFSAILAGYCAWRTVRSSPGTDINSQDSTDENIPTKKKSSI</sequence>
<feature type="compositionally biased region" description="Polar residues" evidence="1">
    <location>
        <begin position="27"/>
        <end position="36"/>
    </location>
</feature>
<proteinExistence type="predicted"/>
<keyword evidence="4" id="KW-1185">Reference proteome</keyword>
<evidence type="ECO:0000313" key="4">
    <source>
        <dbReference type="Proteomes" id="UP000507245"/>
    </source>
</evidence>
<organism evidence="3 4">
    <name type="scientific">Prunus armeniaca</name>
    <name type="common">Apricot</name>
    <name type="synonym">Armeniaca vulgaris</name>
    <dbReference type="NCBI Taxonomy" id="36596"/>
    <lineage>
        <taxon>Eukaryota</taxon>
        <taxon>Viridiplantae</taxon>
        <taxon>Streptophyta</taxon>
        <taxon>Embryophyta</taxon>
        <taxon>Tracheophyta</taxon>
        <taxon>Spermatophyta</taxon>
        <taxon>Magnoliopsida</taxon>
        <taxon>eudicotyledons</taxon>
        <taxon>Gunneridae</taxon>
        <taxon>Pentapetalae</taxon>
        <taxon>rosids</taxon>
        <taxon>fabids</taxon>
        <taxon>Rosales</taxon>
        <taxon>Rosaceae</taxon>
        <taxon>Amygdaloideae</taxon>
        <taxon>Amygdaleae</taxon>
        <taxon>Prunus</taxon>
    </lineage>
</organism>
<dbReference type="AlphaFoldDB" id="A0A6J5XV56"/>
<dbReference type="PANTHER" id="PTHR34132">
    <property type="entry name" value="EMB|CAB87627.1-RELATED"/>
    <property type="match status" value="1"/>
</dbReference>
<protein>
    <submittedName>
        <fullName evidence="3">Uncharacterized protein</fullName>
    </submittedName>
</protein>